<feature type="compositionally biased region" description="Basic residues" evidence="1">
    <location>
        <begin position="289"/>
        <end position="298"/>
    </location>
</feature>
<evidence type="ECO:0000313" key="2">
    <source>
        <dbReference type="EMBL" id="KIY49964.1"/>
    </source>
</evidence>
<feature type="region of interest" description="Disordered" evidence="1">
    <location>
        <begin position="376"/>
        <end position="489"/>
    </location>
</feature>
<feature type="region of interest" description="Disordered" evidence="1">
    <location>
        <begin position="759"/>
        <end position="864"/>
    </location>
</feature>
<proteinExistence type="predicted"/>
<dbReference type="Proteomes" id="UP000054144">
    <property type="component" value="Unassembled WGS sequence"/>
</dbReference>
<sequence length="1199" mass="127152">MRSTISPTLSLPSASASTTGTVARSKRTPVPLLLEAFPAPPTFIPQTPIPITPSSSFSSPNPPPSLPPSSPLPPVPGPSRISEHEGAILLASTKRQRCSSKISATSHSSDPSHRDSVISTDSSGRGGTGTSSPHIASDIRACSSQGASSSRRESFSSALSVRSNFSRSPLSDTSIRLDHPPSLYSRNSATPDAMDRCLRLPAKHQMQLFDISDVDELEDVLAPNFTRSAAISTAAATANESISSIDMQDLPKDDDDLVDGSQHVESSQSQSPIAMSALALHQSMRAFRSRSNTHKTILRSRAPSSIRGSPATASPVSASPVTGSPAPSTFPFLSAAPIGNVIATGVLNASLSKAELKQSATDGSGLKKLGVERKVTCEDSKASPEQQEADHGRAESPDIDMIISRTPRPRRKSSSHIMESSRSRSRPCTRRQRVNEGTSVGGRDSAAQSSSGRVSGGGGTRERSGTREGAGRDARRKGKRVSPPFDDSNWRLENSYAGDLCAIKDYHTNGMIDDYPSLVPSEYTSTYASDEDVERGVYYDGGDLDGFDEGLDDAALAHLERELDGDATDSDSSIDLHTPLPELMLQHGHLSSSSKLLPKSRATSTAGSREEEMRPESMFSVSSAITKTKSGLTKDERDTPQRRVRHRDGRLLRGGLGLTTGLGWSDSEDEDAPSPLTSRLSHMAAVRQSMISHSSSAVSLKSSKSSASLRHGYSGDLNSYPSSRSATSLYRQSTASNPHPLSRSYGSAELLEDLSDEEDFGFARSSHPPSTWTSTRRPAPTALGRRSRSSSRQSVLRQQNEVQSSLQKKSSQQSLRKAEASTSQVPLRKMTSQLSLGQRSNTGHAPSSPISKGHVPMPSGARPKAATSINGYVVPDMGCPATTMTEGKSAVRSLPLQTTTMAIDLEKNLPPLPALTPSNSRCNLRSQYSRQRTTSSSKLVGQKSFGVEPSSSSEVPSVPPLPTTSSAAPFSVSSTNASTDSLSTDSTSPSSITPVTPHTPHMPDTPCTPDAQFIAFPTAVRAPRPLHLPRVLSLSLSNPDLLFNSPATTTIQVSPITPRYHERPSVPASPVTPKSPNYNLLAARPRPRTGTGMTYRSSYGSTRTLKTASTNGLRNHPGSPADAPRVNGSTVATAVNGVVNENPSPVHEVSSANMAANISTLHAASMSRLRTPSTATRTSTNSTHASVGHANMSSPPLPS</sequence>
<feature type="compositionally biased region" description="Polar residues" evidence="1">
    <location>
        <begin position="619"/>
        <end position="631"/>
    </location>
</feature>
<feature type="region of interest" description="Disordered" evidence="1">
    <location>
        <begin position="588"/>
        <end position="676"/>
    </location>
</feature>
<feature type="region of interest" description="Disordered" evidence="1">
    <location>
        <begin position="707"/>
        <end position="744"/>
    </location>
</feature>
<feature type="compositionally biased region" description="Low complexity" evidence="1">
    <location>
        <begin position="309"/>
        <end position="322"/>
    </location>
</feature>
<feature type="compositionally biased region" description="Polar residues" evidence="1">
    <location>
        <begin position="99"/>
        <end position="109"/>
    </location>
</feature>
<evidence type="ECO:0000313" key="3">
    <source>
        <dbReference type="Proteomes" id="UP000054144"/>
    </source>
</evidence>
<keyword evidence="3" id="KW-1185">Reference proteome</keyword>
<feature type="region of interest" description="Disordered" evidence="1">
    <location>
        <begin position="909"/>
        <end position="999"/>
    </location>
</feature>
<feature type="compositionally biased region" description="Polar residues" evidence="1">
    <location>
        <begin position="716"/>
        <end position="739"/>
    </location>
</feature>
<feature type="compositionally biased region" description="Pro residues" evidence="1">
    <location>
        <begin position="38"/>
        <end position="51"/>
    </location>
</feature>
<feature type="compositionally biased region" description="Polar residues" evidence="1">
    <location>
        <begin position="161"/>
        <end position="174"/>
    </location>
</feature>
<feature type="compositionally biased region" description="Low complexity" evidence="1">
    <location>
        <begin position="590"/>
        <end position="600"/>
    </location>
</feature>
<dbReference type="OrthoDB" id="3064136at2759"/>
<protein>
    <submittedName>
        <fullName evidence="2">Uncharacterized protein</fullName>
    </submittedName>
</protein>
<feature type="compositionally biased region" description="Basic and acidic residues" evidence="1">
    <location>
        <begin position="632"/>
        <end position="641"/>
    </location>
</feature>
<feature type="compositionally biased region" description="Low complexity" evidence="1">
    <location>
        <begin position="925"/>
        <end position="937"/>
    </location>
</feature>
<dbReference type="EMBL" id="KN881696">
    <property type="protein sequence ID" value="KIY49964.1"/>
    <property type="molecule type" value="Genomic_DNA"/>
</dbReference>
<feature type="compositionally biased region" description="Low complexity" evidence="1">
    <location>
        <begin position="140"/>
        <end position="160"/>
    </location>
</feature>
<feature type="compositionally biased region" description="Polar residues" evidence="1">
    <location>
        <begin position="820"/>
        <end position="850"/>
    </location>
</feature>
<feature type="compositionally biased region" description="Polar residues" evidence="1">
    <location>
        <begin position="263"/>
        <end position="272"/>
    </location>
</feature>
<dbReference type="AlphaFoldDB" id="A0A0D7AFS0"/>
<feature type="compositionally biased region" description="Basic and acidic residues" evidence="1">
    <location>
        <begin position="460"/>
        <end position="473"/>
    </location>
</feature>
<feature type="compositionally biased region" description="Pro residues" evidence="1">
    <location>
        <begin position="60"/>
        <end position="77"/>
    </location>
</feature>
<evidence type="ECO:0000256" key="1">
    <source>
        <dbReference type="SAM" id="MobiDB-lite"/>
    </source>
</evidence>
<feature type="compositionally biased region" description="Low complexity" evidence="1">
    <location>
        <begin position="944"/>
        <end position="956"/>
    </location>
</feature>
<feature type="compositionally biased region" description="Low complexity" evidence="1">
    <location>
        <begin position="1"/>
        <end position="19"/>
    </location>
</feature>
<feature type="compositionally biased region" description="Basic and acidic residues" evidence="1">
    <location>
        <begin position="376"/>
        <end position="396"/>
    </location>
</feature>
<name>A0A0D7AFS0_9AGAR</name>
<feature type="compositionally biased region" description="Low complexity" evidence="1">
    <location>
        <begin position="790"/>
        <end position="815"/>
    </location>
</feature>
<feature type="compositionally biased region" description="Low complexity" evidence="1">
    <location>
        <begin position="963"/>
        <end position="999"/>
    </location>
</feature>
<reference evidence="2 3" key="1">
    <citation type="journal article" date="2015" name="Fungal Genet. Biol.">
        <title>Evolution of novel wood decay mechanisms in Agaricales revealed by the genome sequences of Fistulina hepatica and Cylindrobasidium torrendii.</title>
        <authorList>
            <person name="Floudas D."/>
            <person name="Held B.W."/>
            <person name="Riley R."/>
            <person name="Nagy L.G."/>
            <person name="Koehler G."/>
            <person name="Ransdell A.S."/>
            <person name="Younus H."/>
            <person name="Chow J."/>
            <person name="Chiniquy J."/>
            <person name="Lipzen A."/>
            <person name="Tritt A."/>
            <person name="Sun H."/>
            <person name="Haridas S."/>
            <person name="LaButti K."/>
            <person name="Ohm R.A."/>
            <person name="Kues U."/>
            <person name="Blanchette R.A."/>
            <person name="Grigoriev I.V."/>
            <person name="Minto R.E."/>
            <person name="Hibbett D.S."/>
        </authorList>
    </citation>
    <scope>NUCLEOTIDE SEQUENCE [LARGE SCALE GENOMIC DNA]</scope>
    <source>
        <strain evidence="2 3">ATCC 64428</strain>
    </source>
</reference>
<feature type="region of interest" description="Disordered" evidence="1">
    <location>
        <begin position="242"/>
        <end position="272"/>
    </location>
</feature>
<feature type="region of interest" description="Disordered" evidence="1">
    <location>
        <begin position="1059"/>
        <end position="1098"/>
    </location>
</feature>
<feature type="compositionally biased region" description="Polar residues" evidence="1">
    <location>
        <begin position="767"/>
        <end position="776"/>
    </location>
</feature>
<feature type="region of interest" description="Disordered" evidence="1">
    <location>
        <begin position="289"/>
        <end position="324"/>
    </location>
</feature>
<feature type="compositionally biased region" description="Basic residues" evidence="1">
    <location>
        <begin position="423"/>
        <end position="432"/>
    </location>
</feature>
<organism evidence="2 3">
    <name type="scientific">Fistulina hepatica ATCC 64428</name>
    <dbReference type="NCBI Taxonomy" id="1128425"/>
    <lineage>
        <taxon>Eukaryota</taxon>
        <taxon>Fungi</taxon>
        <taxon>Dikarya</taxon>
        <taxon>Basidiomycota</taxon>
        <taxon>Agaricomycotina</taxon>
        <taxon>Agaricomycetes</taxon>
        <taxon>Agaricomycetidae</taxon>
        <taxon>Agaricales</taxon>
        <taxon>Fistulinaceae</taxon>
        <taxon>Fistulina</taxon>
    </lineage>
</organism>
<feature type="region of interest" description="Disordered" evidence="1">
    <location>
        <begin position="1167"/>
        <end position="1199"/>
    </location>
</feature>
<accession>A0A0D7AFS0</accession>
<feature type="compositionally biased region" description="Polar residues" evidence="1">
    <location>
        <begin position="1167"/>
        <end position="1185"/>
    </location>
</feature>
<feature type="region of interest" description="Disordered" evidence="1">
    <location>
        <begin position="38"/>
        <end position="189"/>
    </location>
</feature>
<gene>
    <name evidence="2" type="ORF">FISHEDRAFT_57857</name>
</gene>
<feature type="region of interest" description="Disordered" evidence="1">
    <location>
        <begin position="1"/>
        <end position="25"/>
    </location>
</feature>